<gene>
    <name evidence="1" type="ORF">DSL92_05275</name>
</gene>
<dbReference type="AlphaFoldDB" id="A0A432JIZ9"/>
<organism evidence="1">
    <name type="scientific">Billgrantia gudaonensis</name>
    <dbReference type="NCBI Taxonomy" id="376427"/>
    <lineage>
        <taxon>Bacteria</taxon>
        <taxon>Pseudomonadati</taxon>
        <taxon>Pseudomonadota</taxon>
        <taxon>Gammaproteobacteria</taxon>
        <taxon>Oceanospirillales</taxon>
        <taxon>Halomonadaceae</taxon>
        <taxon>Billgrantia</taxon>
    </lineage>
</organism>
<name>A0A432JIZ9_9GAMM</name>
<dbReference type="EMBL" id="RXHI01000015">
    <property type="protein sequence ID" value="RUA22482.1"/>
    <property type="molecule type" value="Genomic_DNA"/>
</dbReference>
<comment type="caution">
    <text evidence="1">The sequence shown here is derived from an EMBL/GenBank/DDBJ whole genome shotgun (WGS) entry which is preliminary data.</text>
</comment>
<evidence type="ECO:0000313" key="1">
    <source>
        <dbReference type="EMBL" id="RUA22482.1"/>
    </source>
</evidence>
<sequence length="60" mass="6124">MASASASLPIMLLAGGGLGDAVGTSSRETVWRRAGDAGRGAAVGVIPHRWMSSCRAGHFR</sequence>
<proteinExistence type="predicted"/>
<reference evidence="1" key="1">
    <citation type="submission" date="2018-12" db="EMBL/GenBank/DDBJ databases">
        <authorList>
            <person name="Jadhav K."/>
            <person name="Kushwaha B."/>
            <person name="Jadhav I."/>
        </authorList>
    </citation>
    <scope>NUCLEOTIDE SEQUENCE [LARGE SCALE GENOMIC DNA]</scope>
    <source>
        <strain evidence="1">SBS 10</strain>
    </source>
</reference>
<protein>
    <submittedName>
        <fullName evidence="1">Uncharacterized protein</fullName>
    </submittedName>
</protein>
<accession>A0A432JIZ9</accession>